<evidence type="ECO:0000259" key="8">
    <source>
        <dbReference type="Pfam" id="PF01636"/>
    </source>
</evidence>
<dbReference type="InterPro" id="IPR051035">
    <property type="entry name" value="Mito_inheritance_9"/>
</dbReference>
<evidence type="ECO:0000313" key="10">
    <source>
        <dbReference type="Proteomes" id="UP000298138"/>
    </source>
</evidence>
<evidence type="ECO:0000256" key="7">
    <source>
        <dbReference type="SAM" id="MobiDB-lite"/>
    </source>
</evidence>
<dbReference type="Proteomes" id="UP000298138">
    <property type="component" value="Unassembled WGS sequence"/>
</dbReference>
<reference evidence="9 10" key="1">
    <citation type="submission" date="2019-04" db="EMBL/GenBank/DDBJ databases">
        <title>Comparative genomics and transcriptomics to analyze fruiting body development in filamentous ascomycetes.</title>
        <authorList>
            <consortium name="DOE Joint Genome Institute"/>
            <person name="Lutkenhaus R."/>
            <person name="Traeger S."/>
            <person name="Breuer J."/>
            <person name="Kuo A."/>
            <person name="Lipzen A."/>
            <person name="Pangilinan J."/>
            <person name="Dilworth D."/>
            <person name="Sandor L."/>
            <person name="Poggeler S."/>
            <person name="Barry K."/>
            <person name="Grigoriev I.V."/>
            <person name="Nowrousian M."/>
        </authorList>
    </citation>
    <scope>NUCLEOTIDE SEQUENCE [LARGE SCALE GENOMIC DNA]</scope>
    <source>
        <strain evidence="9 10">CBS 389.68</strain>
    </source>
</reference>
<feature type="domain" description="Aminoglycoside phosphotransferase" evidence="8">
    <location>
        <begin position="181"/>
        <end position="228"/>
    </location>
</feature>
<dbReference type="STRING" id="341454.A0A4S2MRK2"/>
<dbReference type="GO" id="GO:0005739">
    <property type="term" value="C:mitochondrion"/>
    <property type="evidence" value="ECO:0007669"/>
    <property type="project" value="UniProtKB-SubCell"/>
</dbReference>
<dbReference type="AlphaFoldDB" id="A0A4S2MRK2"/>
<feature type="region of interest" description="Disordered" evidence="7">
    <location>
        <begin position="320"/>
        <end position="345"/>
    </location>
</feature>
<comment type="similarity">
    <text evidence="2">Belongs to the AIM9 family.</text>
</comment>
<keyword evidence="10" id="KW-1185">Reference proteome</keyword>
<organism evidence="9 10">
    <name type="scientific">Ascodesmis nigricans</name>
    <dbReference type="NCBI Taxonomy" id="341454"/>
    <lineage>
        <taxon>Eukaryota</taxon>
        <taxon>Fungi</taxon>
        <taxon>Dikarya</taxon>
        <taxon>Ascomycota</taxon>
        <taxon>Pezizomycotina</taxon>
        <taxon>Pezizomycetes</taxon>
        <taxon>Pezizales</taxon>
        <taxon>Ascodesmidaceae</taxon>
        <taxon>Ascodesmis</taxon>
    </lineage>
</organism>
<name>A0A4S2MRK2_9PEZI</name>
<evidence type="ECO:0000256" key="5">
    <source>
        <dbReference type="ARBA" id="ARBA00023128"/>
    </source>
</evidence>
<evidence type="ECO:0000256" key="3">
    <source>
        <dbReference type="ARBA" id="ARBA00016197"/>
    </source>
</evidence>
<dbReference type="SUPFAM" id="SSF56112">
    <property type="entry name" value="Protein kinase-like (PK-like)"/>
    <property type="match status" value="1"/>
</dbReference>
<accession>A0A4S2MRK2</accession>
<proteinExistence type="inferred from homology"/>
<evidence type="ECO:0000256" key="2">
    <source>
        <dbReference type="ARBA" id="ARBA00005543"/>
    </source>
</evidence>
<dbReference type="OrthoDB" id="10003767at2759"/>
<evidence type="ECO:0000313" key="9">
    <source>
        <dbReference type="EMBL" id="TGZ77617.1"/>
    </source>
</evidence>
<dbReference type="PANTHER" id="PTHR36091:SF1">
    <property type="entry name" value="ALTERED INHERITANCE OF MITOCHONDRIA PROTEIN 9, MITOCHONDRIAL"/>
    <property type="match status" value="1"/>
</dbReference>
<sequence length="449" mass="50477">MRYLKSSPLYNIPIPKVYGWNLTFDNPVGAPYILREAVPGINISKDGRFYALSAPNIIKVITELAKVQAELSKPSEFNKLGCIYEREGPNGEEETGDFYVGKMLSFPTGDEEEDAFREQYLGPFDSLQELWQARIERETLSAISNWSHLPSDSSIPSMLPPSKANPQQFGELLQLLSGLTTLFTPPKELSRLVIHHSDLAIRNVLFDPETLKITGVIDWEFASVMPLVVTGRFPDDLGWEGNEFARSLGKLGPTNQPNSPPPEIWDHHYYDWTSLNGVAPPPSPPSMTDYITYHHSPATDSIDLFTNPTHTPTSTALEYLSTTSTTSSPPSPPLPAPPTASTPATELTTRASRLIKLFYYRKYYAARLAREDFALTRLMMDSVAYVKFNEVVTGGAEKWFMAQEWVREVYWRLMEVGESKREVLRSGEGVVRIPEVVRRRGGGREVNLE</sequence>
<comment type="subcellular location">
    <subcellularLocation>
        <location evidence="1">Mitochondrion</location>
    </subcellularLocation>
</comment>
<dbReference type="PANTHER" id="PTHR36091">
    <property type="entry name" value="ALTERED INHERITANCE OF MITOCHONDRIA PROTEIN 9, MITOCHONDRIAL"/>
    <property type="match status" value="1"/>
</dbReference>
<dbReference type="EMBL" id="ML220151">
    <property type="protein sequence ID" value="TGZ77617.1"/>
    <property type="molecule type" value="Genomic_DNA"/>
</dbReference>
<evidence type="ECO:0000256" key="4">
    <source>
        <dbReference type="ARBA" id="ARBA00022946"/>
    </source>
</evidence>
<feature type="compositionally biased region" description="Pro residues" evidence="7">
    <location>
        <begin position="329"/>
        <end position="340"/>
    </location>
</feature>
<evidence type="ECO:0000256" key="6">
    <source>
        <dbReference type="ARBA" id="ARBA00031849"/>
    </source>
</evidence>
<gene>
    <name evidence="9" type="ORF">EX30DRAFT_311062</name>
</gene>
<evidence type="ECO:0000256" key="1">
    <source>
        <dbReference type="ARBA" id="ARBA00004173"/>
    </source>
</evidence>
<dbReference type="InParanoid" id="A0A4S2MRK2"/>
<dbReference type="InterPro" id="IPR002575">
    <property type="entry name" value="Aminoglycoside_PTrfase"/>
</dbReference>
<keyword evidence="4" id="KW-0809">Transit peptide</keyword>
<protein>
    <recommendedName>
        <fullName evidence="3">Altered inheritance of mitochondria protein 9, mitochondrial</fullName>
    </recommendedName>
    <alternativeName>
        <fullName evidence="6">Found in mitochondrial proteome protein 29</fullName>
    </alternativeName>
</protein>
<dbReference type="Pfam" id="PF01636">
    <property type="entry name" value="APH"/>
    <property type="match status" value="1"/>
</dbReference>
<keyword evidence="5" id="KW-0496">Mitochondrion</keyword>
<dbReference type="InterPro" id="IPR011009">
    <property type="entry name" value="Kinase-like_dom_sf"/>
</dbReference>
<dbReference type="Gene3D" id="3.90.1200.10">
    <property type="match status" value="1"/>
</dbReference>